<evidence type="ECO:0000256" key="4">
    <source>
        <dbReference type="SAM" id="Phobius"/>
    </source>
</evidence>
<dbReference type="Pfam" id="PF13181">
    <property type="entry name" value="TPR_8"/>
    <property type="match status" value="1"/>
</dbReference>
<dbReference type="PROSITE" id="PS50005">
    <property type="entry name" value="TPR"/>
    <property type="match status" value="8"/>
</dbReference>
<reference evidence="5 6" key="1">
    <citation type="journal article" date="2017" name="ISME J.">
        <title>Energy and carbon metabolisms in a deep terrestrial subsurface fluid microbial community.</title>
        <authorList>
            <person name="Momper L."/>
            <person name="Jungbluth S.P."/>
            <person name="Lee M.D."/>
            <person name="Amend J.P."/>
        </authorList>
    </citation>
    <scope>NUCLEOTIDE SEQUENCE [LARGE SCALE GENOMIC DNA]</scope>
    <source>
        <strain evidence="5">SURF_17</strain>
    </source>
</reference>
<organism evidence="5 6">
    <name type="scientific">Candidatus Abyssobacteria bacterium SURF_17</name>
    <dbReference type="NCBI Taxonomy" id="2093361"/>
    <lineage>
        <taxon>Bacteria</taxon>
        <taxon>Pseudomonadati</taxon>
        <taxon>Candidatus Hydrogenedentota</taxon>
        <taxon>Candidatus Abyssobacteria</taxon>
    </lineage>
</organism>
<dbReference type="Pfam" id="PF13414">
    <property type="entry name" value="TPR_11"/>
    <property type="match status" value="2"/>
</dbReference>
<name>A0A419F236_9BACT</name>
<keyword evidence="4" id="KW-1133">Transmembrane helix</keyword>
<feature type="repeat" description="TPR" evidence="3">
    <location>
        <begin position="852"/>
        <end position="885"/>
    </location>
</feature>
<feature type="repeat" description="TPR" evidence="3">
    <location>
        <begin position="362"/>
        <end position="395"/>
    </location>
</feature>
<comment type="caution">
    <text evidence="5">The sequence shown here is derived from an EMBL/GenBank/DDBJ whole genome shotgun (WGS) entry which is preliminary data.</text>
</comment>
<feature type="repeat" description="TPR" evidence="3">
    <location>
        <begin position="598"/>
        <end position="631"/>
    </location>
</feature>
<accession>A0A419F236</accession>
<dbReference type="Proteomes" id="UP000285961">
    <property type="component" value="Unassembled WGS sequence"/>
</dbReference>
<gene>
    <name evidence="5" type="ORF">C4532_06280</name>
</gene>
<dbReference type="InterPro" id="IPR051012">
    <property type="entry name" value="CellSynth/LPSAsmb/PSIAsmb"/>
</dbReference>
<dbReference type="Pfam" id="PF14559">
    <property type="entry name" value="TPR_19"/>
    <property type="match status" value="5"/>
</dbReference>
<evidence type="ECO:0000313" key="5">
    <source>
        <dbReference type="EMBL" id="RJP72356.1"/>
    </source>
</evidence>
<keyword evidence="4" id="KW-0812">Transmembrane</keyword>
<dbReference type="InterPro" id="IPR011990">
    <property type="entry name" value="TPR-like_helical_dom_sf"/>
</dbReference>
<dbReference type="SUPFAM" id="SSF48452">
    <property type="entry name" value="TPR-like"/>
    <property type="match status" value="4"/>
</dbReference>
<keyword evidence="1" id="KW-0677">Repeat</keyword>
<dbReference type="PANTHER" id="PTHR45586:SF1">
    <property type="entry name" value="LIPOPOLYSACCHARIDE ASSEMBLY PROTEIN B"/>
    <property type="match status" value="1"/>
</dbReference>
<evidence type="ECO:0000256" key="3">
    <source>
        <dbReference type="PROSITE-ProRule" id="PRU00339"/>
    </source>
</evidence>
<dbReference type="Gene3D" id="1.25.40.10">
    <property type="entry name" value="Tetratricopeptide repeat domain"/>
    <property type="match status" value="6"/>
</dbReference>
<protein>
    <submittedName>
        <fullName evidence="5">Tetratricopeptide repeat protein</fullName>
    </submittedName>
</protein>
<evidence type="ECO:0000256" key="2">
    <source>
        <dbReference type="ARBA" id="ARBA00022803"/>
    </source>
</evidence>
<feature type="repeat" description="TPR" evidence="3">
    <location>
        <begin position="88"/>
        <end position="121"/>
    </location>
</feature>
<dbReference type="InterPro" id="IPR019734">
    <property type="entry name" value="TPR_rpt"/>
</dbReference>
<keyword evidence="2 3" id="KW-0802">TPR repeat</keyword>
<sequence length="1036" mass="115063">MKCRKNDNCNSPPLDGFVSSALHYDVKFAQSWTSDETSQPPGYTRMNRETENRFGSRVRREGYLLRTIIIALILGSLVTGCNDPDKQKMKYHRKGLIYSQRGRCAEAIAEFQKALSIDSDMADSHYEAGKCYQKLGNHAQAIRALDKARLLNPQLNVKALLQIADVYVNMGSPTLAEQAAYDALAAHPKDIEAAMFLGKLKWKEEKIDEARSWFEECAATDPKHVESRLMLAEIAMRDNQPENAEAHLKEIISEIDPTNVPAKLALAKIYRFGGREGQAVELLRHILDDNPNNVVARSALAEAYFSIGQLKDARTEIEAALKGSPASAELHSLLGAILLKQGDYALAVQHLTKAAGVPSASARTHYLLGLALRETKQPAQAITAFRKAIALSPDDIPAHLMLAQTLLAEGSLEQALREIDLVLSRDPENNSAQQLRVQAHALRQALENIESLLAAEGLSKADVEKVKTALKAFQTEDLQTVKTICQDLLQSAPNSPVPFNLRGLVFLKEKDLASALKDFRQACERDPEFVASYINIANVSMAIGSYEQALQNHRKAMELSPKDGTIPFRYVRTLTTAGHYDEAEQFLKDLTRKNPSHLPYRLALANVFITRNKYSSAHQELEQILKLDPNQRDALYLLAETFAKEDNLGAAAAKFELLAESRPLSGLAGVKLALCELALGQPEKAKSNLPCSLSDENITPLGRAVCSLLMQNEERYEDAEKLLLSLPSDEMDDTPYSLMLANVRADRQTQGPPATLDSKGSRFSEVFVKSYEGLLKSKQLSPSDWYELNLGIALAEAGWQRPAISRFEHVLEKTQPNTALMEIVGRLWEKEGEPNKAIAMYQSAIAADSSYWPAYYRLAVQSFRAGETAHAEESFRSALKYQPNSLFILLGLARLYESTGNDAQALKIYRAIDELHPNLAPVMNNLAWILAKNPETLEQAVTYAQSAATAQPLKADFLDTLGWTYFLKGDYTNARENLDKAVLLDSSNPTIRHHRGMVYLRLGDKKNALADFRDAGATKAPFPERQLNDEMIRNLS</sequence>
<feature type="repeat" description="TPR" evidence="3">
    <location>
        <begin position="530"/>
        <end position="563"/>
    </location>
</feature>
<feature type="transmembrane region" description="Helical" evidence="4">
    <location>
        <begin position="63"/>
        <end position="80"/>
    </location>
</feature>
<feature type="repeat" description="TPR" evidence="3">
    <location>
        <begin position="122"/>
        <end position="155"/>
    </location>
</feature>
<dbReference type="SMART" id="SM00028">
    <property type="entry name" value="TPR"/>
    <property type="match status" value="18"/>
</dbReference>
<evidence type="ECO:0000313" key="6">
    <source>
        <dbReference type="Proteomes" id="UP000285961"/>
    </source>
</evidence>
<feature type="repeat" description="TPR" evidence="3">
    <location>
        <begin position="496"/>
        <end position="529"/>
    </location>
</feature>
<dbReference type="EMBL" id="QZKI01000046">
    <property type="protein sequence ID" value="RJP72356.1"/>
    <property type="molecule type" value="Genomic_DNA"/>
</dbReference>
<evidence type="ECO:0000256" key="1">
    <source>
        <dbReference type="ARBA" id="ARBA00022737"/>
    </source>
</evidence>
<feature type="repeat" description="TPR" evidence="3">
    <location>
        <begin position="955"/>
        <end position="988"/>
    </location>
</feature>
<dbReference type="AlphaFoldDB" id="A0A419F236"/>
<proteinExistence type="predicted"/>
<dbReference type="PANTHER" id="PTHR45586">
    <property type="entry name" value="TPR REPEAT-CONTAINING PROTEIN PA4667"/>
    <property type="match status" value="1"/>
</dbReference>
<keyword evidence="4" id="KW-0472">Membrane</keyword>
<dbReference type="PROSITE" id="PS50293">
    <property type="entry name" value="TPR_REGION"/>
    <property type="match status" value="1"/>
</dbReference>